<accession>A0A5B7HP02</accession>
<evidence type="ECO:0000313" key="3">
    <source>
        <dbReference type="Proteomes" id="UP000324222"/>
    </source>
</evidence>
<dbReference type="EMBL" id="VSRR010038368">
    <property type="protein sequence ID" value="MPC74160.1"/>
    <property type="molecule type" value="Genomic_DNA"/>
</dbReference>
<proteinExistence type="predicted"/>
<gene>
    <name evidence="2" type="ORF">E2C01_068509</name>
</gene>
<evidence type="ECO:0000313" key="2">
    <source>
        <dbReference type="EMBL" id="MPC74160.1"/>
    </source>
</evidence>
<comment type="caution">
    <text evidence="2">The sequence shown here is derived from an EMBL/GenBank/DDBJ whole genome shotgun (WGS) entry which is preliminary data.</text>
</comment>
<protein>
    <submittedName>
        <fullName evidence="2">Uncharacterized protein</fullName>
    </submittedName>
</protein>
<dbReference type="Proteomes" id="UP000324222">
    <property type="component" value="Unassembled WGS sequence"/>
</dbReference>
<feature type="compositionally biased region" description="Pro residues" evidence="1">
    <location>
        <begin position="12"/>
        <end position="26"/>
    </location>
</feature>
<organism evidence="2 3">
    <name type="scientific">Portunus trituberculatus</name>
    <name type="common">Swimming crab</name>
    <name type="synonym">Neptunus trituberculatus</name>
    <dbReference type="NCBI Taxonomy" id="210409"/>
    <lineage>
        <taxon>Eukaryota</taxon>
        <taxon>Metazoa</taxon>
        <taxon>Ecdysozoa</taxon>
        <taxon>Arthropoda</taxon>
        <taxon>Crustacea</taxon>
        <taxon>Multicrustacea</taxon>
        <taxon>Malacostraca</taxon>
        <taxon>Eumalacostraca</taxon>
        <taxon>Eucarida</taxon>
        <taxon>Decapoda</taxon>
        <taxon>Pleocyemata</taxon>
        <taxon>Brachyura</taxon>
        <taxon>Eubrachyura</taxon>
        <taxon>Portunoidea</taxon>
        <taxon>Portunidae</taxon>
        <taxon>Portuninae</taxon>
        <taxon>Portunus</taxon>
    </lineage>
</organism>
<sequence>MKRGSLEGVEPPCLPPSTPPPPPLPPATTALPPASPWKLVGGSVSRPAAAKRSAGENGAAYKVGAAVRADGLHAHRVLAPGIQPYNTHHGGHAPRHLHVLWEKLR</sequence>
<evidence type="ECO:0000256" key="1">
    <source>
        <dbReference type="SAM" id="MobiDB-lite"/>
    </source>
</evidence>
<feature type="region of interest" description="Disordered" evidence="1">
    <location>
        <begin position="1"/>
        <end position="57"/>
    </location>
</feature>
<name>A0A5B7HP02_PORTR</name>
<reference evidence="2 3" key="1">
    <citation type="submission" date="2019-05" db="EMBL/GenBank/DDBJ databases">
        <title>Another draft genome of Portunus trituberculatus and its Hox gene families provides insights of decapod evolution.</title>
        <authorList>
            <person name="Jeong J.-H."/>
            <person name="Song I."/>
            <person name="Kim S."/>
            <person name="Choi T."/>
            <person name="Kim D."/>
            <person name="Ryu S."/>
            <person name="Kim W."/>
        </authorList>
    </citation>
    <scope>NUCLEOTIDE SEQUENCE [LARGE SCALE GENOMIC DNA]</scope>
    <source>
        <tissue evidence="2">Muscle</tissue>
    </source>
</reference>
<keyword evidence="3" id="KW-1185">Reference proteome</keyword>
<dbReference type="AlphaFoldDB" id="A0A5B7HP02"/>